<protein>
    <submittedName>
        <fullName evidence="1">Uncharacterized protein</fullName>
    </submittedName>
</protein>
<sequence>MAEQTNIPYTLQLSTKICDCLPRELRDRVYSLLDLDKETKQSKPIDKFVSDQFCEQFSRECLLWYYENVPQMLYRPFYYQDIEKFMHLYPKVKKIPGLTIVLEASQPDFEFEDITTLMDKFKATGYFENLNRDFKVRVYIDLAHHAMWRTMNPNVEQAIIVSQRILEYFRTRTEDTLCFLRLKEAEEHEVREVGLDITEIMKEEPMSEILERFGILVVVGMEVSPPRWIEQPFRMSMRKKKLLELI</sequence>
<keyword evidence="2" id="KW-1185">Reference proteome</keyword>
<reference evidence="1 2" key="1">
    <citation type="journal article" date="2012" name="PLoS Pathog.">
        <title>Diverse lifestyles and strategies of plant pathogenesis encoded in the genomes of eighteen Dothideomycetes fungi.</title>
        <authorList>
            <person name="Ohm R.A."/>
            <person name="Feau N."/>
            <person name="Henrissat B."/>
            <person name="Schoch C.L."/>
            <person name="Horwitz B.A."/>
            <person name="Barry K.W."/>
            <person name="Condon B.J."/>
            <person name="Copeland A.C."/>
            <person name="Dhillon B."/>
            <person name="Glaser F."/>
            <person name="Hesse C.N."/>
            <person name="Kosti I."/>
            <person name="LaButti K."/>
            <person name="Lindquist E.A."/>
            <person name="Lucas S."/>
            <person name="Salamov A.A."/>
            <person name="Bradshaw R.E."/>
            <person name="Ciuffetti L."/>
            <person name="Hamelin R.C."/>
            <person name="Kema G.H.J."/>
            <person name="Lawrence C."/>
            <person name="Scott J.A."/>
            <person name="Spatafora J.W."/>
            <person name="Turgeon B.G."/>
            <person name="de Wit P.J.G.M."/>
            <person name="Zhong S."/>
            <person name="Goodwin S.B."/>
            <person name="Grigoriev I.V."/>
        </authorList>
    </citation>
    <scope>NUCLEOTIDE SEQUENCE [LARGE SCALE GENOMIC DNA]</scope>
    <source>
        <strain evidence="2">C5 / ATCC 48332 / race O</strain>
    </source>
</reference>
<proteinExistence type="predicted"/>
<dbReference type="EMBL" id="KB445572">
    <property type="protein sequence ID" value="EMD94371.1"/>
    <property type="molecule type" value="Genomic_DNA"/>
</dbReference>
<gene>
    <name evidence="1" type="ORF">COCHEDRAFT_1020339</name>
</gene>
<reference evidence="2" key="2">
    <citation type="journal article" date="2013" name="PLoS Genet.">
        <title>Comparative genome structure, secondary metabolite, and effector coding capacity across Cochliobolus pathogens.</title>
        <authorList>
            <person name="Condon B.J."/>
            <person name="Leng Y."/>
            <person name="Wu D."/>
            <person name="Bushley K.E."/>
            <person name="Ohm R.A."/>
            <person name="Otillar R."/>
            <person name="Martin J."/>
            <person name="Schackwitz W."/>
            <person name="Grimwood J."/>
            <person name="MohdZainudin N."/>
            <person name="Xue C."/>
            <person name="Wang R."/>
            <person name="Manning V.A."/>
            <person name="Dhillon B."/>
            <person name="Tu Z.J."/>
            <person name="Steffenson B.J."/>
            <person name="Salamov A."/>
            <person name="Sun H."/>
            <person name="Lowry S."/>
            <person name="LaButti K."/>
            <person name="Han J."/>
            <person name="Copeland A."/>
            <person name="Lindquist E."/>
            <person name="Barry K."/>
            <person name="Schmutz J."/>
            <person name="Baker S.E."/>
            <person name="Ciuffetti L.M."/>
            <person name="Grigoriev I.V."/>
            <person name="Zhong S."/>
            <person name="Turgeon B.G."/>
        </authorList>
    </citation>
    <scope>NUCLEOTIDE SEQUENCE [LARGE SCALE GENOMIC DNA]</scope>
    <source>
        <strain evidence="2">C5 / ATCC 48332 / race O</strain>
    </source>
</reference>
<dbReference type="HOGENOM" id="CLU_1128970_0_0_1"/>
<accession>M2ULA5</accession>
<name>M2ULA5_COCH5</name>
<organism evidence="1 2">
    <name type="scientific">Cochliobolus heterostrophus (strain C5 / ATCC 48332 / race O)</name>
    <name type="common">Southern corn leaf blight fungus</name>
    <name type="synonym">Bipolaris maydis</name>
    <dbReference type="NCBI Taxonomy" id="701091"/>
    <lineage>
        <taxon>Eukaryota</taxon>
        <taxon>Fungi</taxon>
        <taxon>Dikarya</taxon>
        <taxon>Ascomycota</taxon>
        <taxon>Pezizomycotina</taxon>
        <taxon>Dothideomycetes</taxon>
        <taxon>Pleosporomycetidae</taxon>
        <taxon>Pleosporales</taxon>
        <taxon>Pleosporineae</taxon>
        <taxon>Pleosporaceae</taxon>
        <taxon>Bipolaris</taxon>
    </lineage>
</organism>
<dbReference type="AlphaFoldDB" id="M2ULA5"/>
<evidence type="ECO:0000313" key="2">
    <source>
        <dbReference type="Proteomes" id="UP000016936"/>
    </source>
</evidence>
<evidence type="ECO:0000313" key="1">
    <source>
        <dbReference type="EMBL" id="EMD94371.1"/>
    </source>
</evidence>
<dbReference type="Proteomes" id="UP000016936">
    <property type="component" value="Unassembled WGS sequence"/>
</dbReference>
<dbReference type="OrthoDB" id="3669461at2759"/>